<dbReference type="Proteomes" id="UP000541610">
    <property type="component" value="Unassembled WGS sequence"/>
</dbReference>
<proteinExistence type="predicted"/>
<name>A0A7J6PGN0_PEROL</name>
<accession>A0A7J6PGN0</accession>
<comment type="caution">
    <text evidence="2">The sequence shown here is derived from an EMBL/GenBank/DDBJ whole genome shotgun (WGS) entry which is preliminary data.</text>
</comment>
<evidence type="ECO:0000313" key="2">
    <source>
        <dbReference type="EMBL" id="KAF4695364.1"/>
    </source>
</evidence>
<dbReference type="EMBL" id="JABANP010000021">
    <property type="protein sequence ID" value="KAF4695364.1"/>
    <property type="molecule type" value="Genomic_DNA"/>
</dbReference>
<evidence type="ECO:0000313" key="3">
    <source>
        <dbReference type="Proteomes" id="UP000541610"/>
    </source>
</evidence>
<dbReference type="AlphaFoldDB" id="A0A7J6PGN0"/>
<protein>
    <submittedName>
        <fullName evidence="2">Uncharacterized protein</fullName>
    </submittedName>
</protein>
<sequence length="110" mass="12886">MRPRSHPSAVHQSSEPNHTASKYDDSRRRSNTSTTKDYAHNNTRTTRPNENYTVEDYHTINYFPGSSYFQSTCHYHSTNYSTDYPTYHSPTYYSGDYTSDYSAYHHGSDY</sequence>
<feature type="compositionally biased region" description="Polar residues" evidence="1">
    <location>
        <begin position="10"/>
        <end position="20"/>
    </location>
</feature>
<feature type="region of interest" description="Disordered" evidence="1">
    <location>
        <begin position="1"/>
        <end position="52"/>
    </location>
</feature>
<evidence type="ECO:0000256" key="1">
    <source>
        <dbReference type="SAM" id="MobiDB-lite"/>
    </source>
</evidence>
<feature type="compositionally biased region" description="Polar residues" evidence="1">
    <location>
        <begin position="31"/>
        <end position="52"/>
    </location>
</feature>
<organism evidence="2 3">
    <name type="scientific">Perkinsus olseni</name>
    <name type="common">Perkinsus atlanticus</name>
    <dbReference type="NCBI Taxonomy" id="32597"/>
    <lineage>
        <taxon>Eukaryota</taxon>
        <taxon>Sar</taxon>
        <taxon>Alveolata</taxon>
        <taxon>Perkinsozoa</taxon>
        <taxon>Perkinsea</taxon>
        <taxon>Perkinsida</taxon>
        <taxon>Perkinsidae</taxon>
        <taxon>Perkinsus</taxon>
    </lineage>
</organism>
<reference evidence="2 3" key="1">
    <citation type="submission" date="2020-04" db="EMBL/GenBank/DDBJ databases">
        <title>Perkinsus olseni comparative genomics.</title>
        <authorList>
            <person name="Bogema D.R."/>
        </authorList>
    </citation>
    <scope>NUCLEOTIDE SEQUENCE [LARGE SCALE GENOMIC DNA]</scope>
    <source>
        <strain evidence="2">00978-12</strain>
    </source>
</reference>
<gene>
    <name evidence="2" type="ORF">FOZ60_004854</name>
</gene>